<dbReference type="RefSeq" id="WP_203536622.1">
    <property type="nucleotide sequence ID" value="NZ_JAESND010000001.1"/>
</dbReference>
<keyword evidence="2" id="KW-1185">Reference proteome</keyword>
<dbReference type="EMBL" id="JAESND010000001">
    <property type="protein sequence ID" value="MBM3114968.1"/>
    <property type="molecule type" value="Genomic_DNA"/>
</dbReference>
<evidence type="ECO:0000313" key="2">
    <source>
        <dbReference type="Proteomes" id="UP000809431"/>
    </source>
</evidence>
<evidence type="ECO:0008006" key="3">
    <source>
        <dbReference type="Google" id="ProtNLM"/>
    </source>
</evidence>
<organism evidence="1 2">
    <name type="scientific">Jeongeupia naejangsanensis</name>
    <dbReference type="NCBI Taxonomy" id="613195"/>
    <lineage>
        <taxon>Bacteria</taxon>
        <taxon>Pseudomonadati</taxon>
        <taxon>Pseudomonadota</taxon>
        <taxon>Betaproteobacteria</taxon>
        <taxon>Neisseriales</taxon>
        <taxon>Chitinibacteraceae</taxon>
        <taxon>Jeongeupia</taxon>
    </lineage>
</organism>
<name>A0ABS2BIP8_9NEIS</name>
<comment type="caution">
    <text evidence="1">The sequence shown here is derived from an EMBL/GenBank/DDBJ whole genome shotgun (WGS) entry which is preliminary data.</text>
</comment>
<accession>A0ABS2BIP8</accession>
<protein>
    <recommendedName>
        <fullName evidence="3">Restriction endonuclease type IV Mrr domain-containing protein</fullName>
    </recommendedName>
</protein>
<evidence type="ECO:0000313" key="1">
    <source>
        <dbReference type="EMBL" id="MBM3114968.1"/>
    </source>
</evidence>
<reference evidence="1 2" key="1">
    <citation type="submission" date="2021-01" db="EMBL/GenBank/DDBJ databases">
        <title>Draft Genome Sequence and Polyhydroxyalkanoate Biosynthetic Potential of Jeongeupia naejangsanensis Type Strain DSM 24253.</title>
        <authorList>
            <person name="Turrini P."/>
            <person name="Artuso I."/>
            <person name="Lugli G.A."/>
            <person name="Frangipani E."/>
            <person name="Ventura M."/>
            <person name="Visca P."/>
        </authorList>
    </citation>
    <scope>NUCLEOTIDE SEQUENCE [LARGE SCALE GENOMIC DNA]</scope>
    <source>
        <strain evidence="1 2">DSM 24253</strain>
    </source>
</reference>
<gene>
    <name evidence="1" type="ORF">JMJ54_03925</name>
</gene>
<dbReference type="Proteomes" id="UP000809431">
    <property type="component" value="Unassembled WGS sequence"/>
</dbReference>
<proteinExistence type="predicted"/>
<sequence>MLLEEDKLAGLLRKADGNPRIKLQLRRMLVEEYSDFVDVLYDDLDEIVDVLQRRKQIYCAASEDEITMALVDQLVARGYQATHDTKNGGHIDIYVQGVNPTHLWLGEAKRDYDLAWYAKGFAQLCSRYSTGGHNQRHGGVLIYCQRRFSVKTLKSWREYLPTLDQYAELKVADCSRTPDVAFESEHLHDTSGLPYTVRHLVVSLYHAPTV</sequence>